<reference evidence="7" key="1">
    <citation type="submission" date="2022-11" db="UniProtKB">
        <authorList>
            <consortium name="WormBaseParasite"/>
        </authorList>
    </citation>
    <scope>IDENTIFICATION</scope>
</reference>
<keyword evidence="3" id="KW-1133">Transmembrane helix</keyword>
<accession>A0A914DJG0</accession>
<dbReference type="Gene3D" id="3.40.50.12190">
    <property type="match status" value="1"/>
</dbReference>
<organism evidence="6 7">
    <name type="scientific">Acrobeloides nanus</name>
    <dbReference type="NCBI Taxonomy" id="290746"/>
    <lineage>
        <taxon>Eukaryota</taxon>
        <taxon>Metazoa</taxon>
        <taxon>Ecdysozoa</taxon>
        <taxon>Nematoda</taxon>
        <taxon>Chromadorea</taxon>
        <taxon>Rhabditida</taxon>
        <taxon>Tylenchina</taxon>
        <taxon>Cephalobomorpha</taxon>
        <taxon>Cephaloboidea</taxon>
        <taxon>Cephalobidae</taxon>
        <taxon>Acrobeloides</taxon>
    </lineage>
</organism>
<keyword evidence="6" id="KW-1185">Reference proteome</keyword>
<keyword evidence="4" id="KW-0472">Membrane</keyword>
<evidence type="ECO:0000256" key="3">
    <source>
        <dbReference type="ARBA" id="ARBA00022989"/>
    </source>
</evidence>
<evidence type="ECO:0000256" key="5">
    <source>
        <dbReference type="SAM" id="Coils"/>
    </source>
</evidence>
<evidence type="ECO:0000256" key="1">
    <source>
        <dbReference type="ARBA" id="ARBA00004370"/>
    </source>
</evidence>
<evidence type="ECO:0000313" key="7">
    <source>
        <dbReference type="WBParaSite" id="ACRNAN_scaffold2922.g11518.t1"/>
    </source>
</evidence>
<evidence type="ECO:0000256" key="2">
    <source>
        <dbReference type="ARBA" id="ARBA00022692"/>
    </source>
</evidence>
<dbReference type="AlphaFoldDB" id="A0A914DJG0"/>
<evidence type="ECO:0000256" key="4">
    <source>
        <dbReference type="ARBA" id="ARBA00023136"/>
    </source>
</evidence>
<dbReference type="InterPro" id="IPR038599">
    <property type="entry name" value="LAP1C-like_C_sf"/>
</dbReference>
<keyword evidence="5" id="KW-0175">Coiled coil</keyword>
<evidence type="ECO:0000313" key="6">
    <source>
        <dbReference type="Proteomes" id="UP000887540"/>
    </source>
</evidence>
<feature type="coiled-coil region" evidence="5">
    <location>
        <begin position="59"/>
        <end position="108"/>
    </location>
</feature>
<name>A0A914DJG0_9BILA</name>
<keyword evidence="2" id="KW-0812">Transmembrane</keyword>
<dbReference type="Proteomes" id="UP000887540">
    <property type="component" value="Unplaced"/>
</dbReference>
<protein>
    <submittedName>
        <fullName evidence="7">Uncharacterized protein</fullName>
    </submittedName>
</protein>
<dbReference type="WBParaSite" id="ACRNAN_scaffold2922.g11518.t1">
    <property type="protein sequence ID" value="ACRNAN_scaffold2922.g11518.t1"/>
    <property type="gene ID" value="ACRNAN_scaffold2922.g11518"/>
</dbReference>
<dbReference type="GO" id="GO:0016020">
    <property type="term" value="C:membrane"/>
    <property type="evidence" value="ECO:0007669"/>
    <property type="project" value="UniProtKB-SubCell"/>
</dbReference>
<proteinExistence type="predicted"/>
<sequence>MVNKLKTPSFNPLHTEQLHSIGWNNGSVGGTSFSHTRYSPAPVDVDPASNTSSSSFGENAALKREKKLLSDEIKHLKGIIAENDRQHRDTLERQIAKFNGEIRSLQDINDQLAYENDQLVHENDQLVHENHHHGNRRSYAQQSSINYFHISIAFMLGVLVSKIFSAPTENNSASNTLSSAEQIDLIVKEWNSLTHYQNEVFHGYSTDETHLRRILKEMEDFLQHTSRPRVFLIGFQQEASAHIRPFFQKLIEFVNLNKQAYRIEISGSETRKQLDEEIHPRLSTDVVILEQIDKLNGNKPLLLQVISDKDSGPAKDAVIIATVIVEEKDIVLTGESTSTCQSTIEKHLTNRWLSSELPIDHLNPILSRITALTFCV</sequence>
<comment type="subcellular location">
    <subcellularLocation>
        <location evidence="1">Membrane</location>
    </subcellularLocation>
</comment>